<accession>A0A7V5NXP5</accession>
<evidence type="ECO:0000313" key="8">
    <source>
        <dbReference type="EMBL" id="HHI89122.1"/>
    </source>
</evidence>
<gene>
    <name evidence="8" type="ORF">ENK01_04130</name>
</gene>
<evidence type="ECO:0000256" key="3">
    <source>
        <dbReference type="ARBA" id="ARBA00022723"/>
    </source>
</evidence>
<dbReference type="GO" id="GO:0016829">
    <property type="term" value="F:lyase activity"/>
    <property type="evidence" value="ECO:0007669"/>
    <property type="project" value="UniProtKB-KW"/>
</dbReference>
<feature type="binding site" evidence="6">
    <location>
        <position position="162"/>
    </location>
    <ligand>
        <name>Mg(2+)</name>
        <dbReference type="ChEBI" id="CHEBI:18420"/>
    </ligand>
</feature>
<evidence type="ECO:0000256" key="2">
    <source>
        <dbReference type="ARBA" id="ARBA00005568"/>
    </source>
</evidence>
<keyword evidence="4 6" id="KW-0460">Magnesium</keyword>
<dbReference type="InterPro" id="IPR005000">
    <property type="entry name" value="Aldolase/citrate-lyase_domain"/>
</dbReference>
<organism evidence="8">
    <name type="scientific">Hellea balneolensis</name>
    <dbReference type="NCBI Taxonomy" id="287478"/>
    <lineage>
        <taxon>Bacteria</taxon>
        <taxon>Pseudomonadati</taxon>
        <taxon>Pseudomonadota</taxon>
        <taxon>Alphaproteobacteria</taxon>
        <taxon>Maricaulales</taxon>
        <taxon>Robiginitomaculaceae</taxon>
        <taxon>Hellea</taxon>
    </lineage>
</organism>
<feature type="domain" description="HpcH/HpaI aldolase/citrate lyase" evidence="7">
    <location>
        <begin position="6"/>
        <end position="235"/>
    </location>
</feature>
<name>A0A7V5NXP5_9PROT</name>
<evidence type="ECO:0000256" key="5">
    <source>
        <dbReference type="PIRSR" id="PIRSR015582-1"/>
    </source>
</evidence>
<dbReference type="EMBL" id="DROP01000277">
    <property type="protein sequence ID" value="HHI89122.1"/>
    <property type="molecule type" value="Genomic_DNA"/>
</dbReference>
<dbReference type="Gene3D" id="3.20.20.60">
    <property type="entry name" value="Phosphoenolpyruvate-binding domains"/>
    <property type="match status" value="1"/>
</dbReference>
<evidence type="ECO:0000256" key="4">
    <source>
        <dbReference type="ARBA" id="ARBA00022842"/>
    </source>
</evidence>
<dbReference type="PANTHER" id="PTHR32308">
    <property type="entry name" value="LYASE BETA SUBUNIT, PUTATIVE (AFU_ORTHOLOGUE AFUA_4G13030)-RELATED"/>
    <property type="match status" value="1"/>
</dbReference>
<dbReference type="InterPro" id="IPR011206">
    <property type="entry name" value="Citrate_lyase_beta/mcl1/mcl2"/>
</dbReference>
<keyword evidence="3 6" id="KW-0479">Metal-binding</keyword>
<dbReference type="GO" id="GO:0006107">
    <property type="term" value="P:oxaloacetate metabolic process"/>
    <property type="evidence" value="ECO:0007669"/>
    <property type="project" value="TreeGrafter"/>
</dbReference>
<dbReference type="InterPro" id="IPR015813">
    <property type="entry name" value="Pyrv/PenolPyrv_kinase-like_dom"/>
</dbReference>
<evidence type="ECO:0000256" key="6">
    <source>
        <dbReference type="PIRSR" id="PIRSR015582-2"/>
    </source>
</evidence>
<keyword evidence="8" id="KW-0456">Lyase</keyword>
<dbReference type="PIRSF" id="PIRSF015582">
    <property type="entry name" value="Cit_lyase_B"/>
    <property type="match status" value="1"/>
</dbReference>
<evidence type="ECO:0000256" key="1">
    <source>
        <dbReference type="ARBA" id="ARBA00001946"/>
    </source>
</evidence>
<dbReference type="AlphaFoldDB" id="A0A7V5NXP5"/>
<proteinExistence type="inferred from homology"/>
<dbReference type="Proteomes" id="UP000885806">
    <property type="component" value="Unassembled WGS sequence"/>
</dbReference>
<feature type="binding site" evidence="6">
    <location>
        <position position="134"/>
    </location>
    <ligand>
        <name>Mg(2+)</name>
        <dbReference type="ChEBI" id="CHEBI:18420"/>
    </ligand>
</feature>
<dbReference type="PANTHER" id="PTHR32308:SF0">
    <property type="entry name" value="HPCH_HPAI ALDOLASE_CITRATE LYASE DOMAIN-CONTAINING PROTEIN"/>
    <property type="match status" value="1"/>
</dbReference>
<comment type="similarity">
    <text evidence="2">Belongs to the HpcH/HpaI aldolase family.</text>
</comment>
<dbReference type="Pfam" id="PF03328">
    <property type="entry name" value="HpcH_HpaI"/>
    <property type="match status" value="1"/>
</dbReference>
<feature type="binding site" evidence="5">
    <location>
        <position position="70"/>
    </location>
    <ligand>
        <name>substrate</name>
    </ligand>
</feature>
<comment type="caution">
    <text evidence="8">The sequence shown here is derived from an EMBL/GenBank/DDBJ whole genome shotgun (WGS) entry which is preliminary data.</text>
</comment>
<reference evidence="8" key="1">
    <citation type="journal article" date="2020" name="mSystems">
        <title>Genome- and Community-Level Interaction Insights into Carbon Utilization and Element Cycling Functions of Hydrothermarchaeota in Hydrothermal Sediment.</title>
        <authorList>
            <person name="Zhou Z."/>
            <person name="Liu Y."/>
            <person name="Xu W."/>
            <person name="Pan J."/>
            <person name="Luo Z.H."/>
            <person name="Li M."/>
        </authorList>
    </citation>
    <scope>NUCLEOTIDE SEQUENCE [LARGE SCALE GENOMIC DNA]</scope>
    <source>
        <strain evidence="8">HyVt-538</strain>
    </source>
</reference>
<sequence length="301" mass="32398">MHKAIRSWLFVPADSERKLARAAGLDGESAADALILDLEDALSPARKAHGRAMAVDFLKTAKPQSQIWIRINPLDSPLCAADLEAVIPHAPAGIVLPKPDGPVDVEALSTRIGALERRHGLAAGKIRIMAVATETARAVTSLGLYPRTYLPRLCALSWGAEDLATDLGATTNKGTDGRFAFVYQMVRAQMLIAAKASEVQAVETLYDNFRDPDGLKTRAQRAFCEGFNGMLAIHPAQVPIINARFTPDPAQIAHARAVIAAFAAKPGAGAVELEGKMLDRPHLKQAQNILALYDKQSETRD</sequence>
<protein>
    <submittedName>
        <fullName evidence="8">CoA ester lyase</fullName>
    </submittedName>
</protein>
<dbReference type="GO" id="GO:0000287">
    <property type="term" value="F:magnesium ion binding"/>
    <property type="evidence" value="ECO:0007669"/>
    <property type="project" value="TreeGrafter"/>
</dbReference>
<evidence type="ECO:0000259" key="7">
    <source>
        <dbReference type="Pfam" id="PF03328"/>
    </source>
</evidence>
<comment type="cofactor">
    <cofactor evidence="1">
        <name>Mg(2+)</name>
        <dbReference type="ChEBI" id="CHEBI:18420"/>
    </cofactor>
</comment>
<dbReference type="SUPFAM" id="SSF51621">
    <property type="entry name" value="Phosphoenolpyruvate/pyruvate domain"/>
    <property type="match status" value="1"/>
</dbReference>
<dbReference type="InterPro" id="IPR040442">
    <property type="entry name" value="Pyrv_kinase-like_dom_sf"/>
</dbReference>
<feature type="binding site" evidence="5">
    <location>
        <position position="134"/>
    </location>
    <ligand>
        <name>substrate</name>
    </ligand>
</feature>